<keyword evidence="5 7" id="KW-0496">Mitochondrion</keyword>
<dbReference type="HOGENOM" id="CLU_169812_1_0_1"/>
<comment type="function">
    <text evidence="7">Component of the cytochrome c oxidase, the last enzyme in the mitochondrial electron transport chain which drives oxidative phosphorylation. The respiratory chain contains 3 multisubunit complexes succinate dehydrogenase (complex II, CII), ubiquinol-cytochrome c oxidoreductase (cytochrome b-c1 complex, complex III, CIII) and cytochrome c oxidase (complex IV, CIV), that cooperate to transfer electrons derived from NADH and succinate to molecular oxygen, creating an electrochemical gradient over the inner membrane that drives transmembrane transport and the ATP synthase. Cytochrome c oxidase is the component of the respiratory chain that catalyzes the reduction of oxygen to water. Electrons originating from reduced cytochrome c in the intermembrane space (IMS) are transferred via the dinuclear copper A center (CU(A)) of subunit 2 and heme A of subunit 1 to the active site in subunit 1, a binuclear center (BNC) formed by heme A3 and copper B (CU(B)). The BNC reduces molecular oxygen to 2 water molecules using 4 electrons from cytochrome c in the IMS and 4 protons from the mitochondrial matrix.</text>
</comment>
<comment type="subcellular location">
    <subcellularLocation>
        <location evidence="1 7">Mitochondrion inner membrane</location>
        <topology evidence="1 7">Single-pass membrane protein</topology>
    </subcellularLocation>
</comment>
<evidence type="ECO:0000256" key="1">
    <source>
        <dbReference type="ARBA" id="ARBA00004434"/>
    </source>
</evidence>
<keyword evidence="4 7" id="KW-0999">Mitochondrion inner membrane</keyword>
<gene>
    <name evidence="8" type="ORF">JAAARDRAFT_35081</name>
</gene>
<dbReference type="Proteomes" id="UP000027265">
    <property type="component" value="Unassembled WGS sequence"/>
</dbReference>
<dbReference type="InParanoid" id="A0A067PTX9"/>
<proteinExistence type="inferred from homology"/>
<evidence type="ECO:0000256" key="7">
    <source>
        <dbReference type="RuleBase" id="RU368123"/>
    </source>
</evidence>
<evidence type="ECO:0000313" key="8">
    <source>
        <dbReference type="EMBL" id="KDQ58273.1"/>
    </source>
</evidence>
<reference evidence="9" key="1">
    <citation type="journal article" date="2014" name="Proc. Natl. Acad. Sci. U.S.A.">
        <title>Extensive sampling of basidiomycete genomes demonstrates inadequacy of the white-rot/brown-rot paradigm for wood decay fungi.</title>
        <authorList>
            <person name="Riley R."/>
            <person name="Salamov A.A."/>
            <person name="Brown D.W."/>
            <person name="Nagy L.G."/>
            <person name="Floudas D."/>
            <person name="Held B.W."/>
            <person name="Levasseur A."/>
            <person name="Lombard V."/>
            <person name="Morin E."/>
            <person name="Otillar R."/>
            <person name="Lindquist E.A."/>
            <person name="Sun H."/>
            <person name="LaButti K.M."/>
            <person name="Schmutz J."/>
            <person name="Jabbour D."/>
            <person name="Luo H."/>
            <person name="Baker S.E."/>
            <person name="Pisabarro A.G."/>
            <person name="Walton J.D."/>
            <person name="Blanchette R.A."/>
            <person name="Henrissat B."/>
            <person name="Martin F."/>
            <person name="Cullen D."/>
            <person name="Hibbett D.S."/>
            <person name="Grigoriev I.V."/>
        </authorList>
    </citation>
    <scope>NUCLEOTIDE SEQUENCE [LARGE SCALE GENOMIC DNA]</scope>
    <source>
        <strain evidence="9">MUCL 33604</strain>
    </source>
</reference>
<dbReference type="UniPathway" id="UPA00705"/>
<organism evidence="8 9">
    <name type="scientific">Jaapia argillacea MUCL 33604</name>
    <dbReference type="NCBI Taxonomy" id="933084"/>
    <lineage>
        <taxon>Eukaryota</taxon>
        <taxon>Fungi</taxon>
        <taxon>Dikarya</taxon>
        <taxon>Basidiomycota</taxon>
        <taxon>Agaricomycotina</taxon>
        <taxon>Agaricomycetes</taxon>
        <taxon>Agaricomycetidae</taxon>
        <taxon>Jaapiales</taxon>
        <taxon>Jaapiaceae</taxon>
        <taxon>Jaapia</taxon>
    </lineage>
</organism>
<dbReference type="GO" id="GO:0005743">
    <property type="term" value="C:mitochondrial inner membrane"/>
    <property type="evidence" value="ECO:0007669"/>
    <property type="project" value="UniProtKB-SubCell"/>
</dbReference>
<comment type="similarity">
    <text evidence="3 7">Belongs to the cytochrome c oxidase VIIc family.</text>
</comment>
<keyword evidence="6 7" id="KW-0472">Membrane</keyword>
<dbReference type="InterPro" id="IPR036636">
    <property type="entry name" value="COX7C/Cox8_sf"/>
</dbReference>
<dbReference type="InterPro" id="IPR004202">
    <property type="entry name" value="COX7C/Cox8"/>
</dbReference>
<accession>A0A067PTX9</accession>
<dbReference type="Gene3D" id="4.10.49.10">
    <property type="entry name" value="Cytochrome c oxidase subunit VIIc"/>
    <property type="match status" value="1"/>
</dbReference>
<comment type="pathway">
    <text evidence="2 7">Energy metabolism; oxidative phosphorylation.</text>
</comment>
<keyword evidence="7" id="KW-0809">Transit peptide</keyword>
<feature type="transmembrane region" description="Helical" evidence="7">
    <location>
        <begin position="49"/>
        <end position="69"/>
    </location>
</feature>
<evidence type="ECO:0000256" key="6">
    <source>
        <dbReference type="ARBA" id="ARBA00023136"/>
    </source>
</evidence>
<evidence type="ECO:0000313" key="9">
    <source>
        <dbReference type="Proteomes" id="UP000027265"/>
    </source>
</evidence>
<dbReference type="Pfam" id="PF02935">
    <property type="entry name" value="COX7C"/>
    <property type="match status" value="1"/>
</dbReference>
<dbReference type="GO" id="GO:0045277">
    <property type="term" value="C:respiratory chain complex IV"/>
    <property type="evidence" value="ECO:0007669"/>
    <property type="project" value="UniProtKB-UniRule"/>
</dbReference>
<keyword evidence="7" id="KW-1133">Transmembrane helix</keyword>
<protein>
    <recommendedName>
        <fullName evidence="7">Cytochrome c oxidase subunit 8, mitochondrial</fullName>
    </recommendedName>
    <alternativeName>
        <fullName evidence="7">Cytochrome c oxidase polypeptide VIII</fullName>
    </alternativeName>
</protein>
<evidence type="ECO:0000256" key="4">
    <source>
        <dbReference type="ARBA" id="ARBA00022792"/>
    </source>
</evidence>
<dbReference type="GO" id="GO:0006123">
    <property type="term" value="P:mitochondrial electron transport, cytochrome c to oxygen"/>
    <property type="evidence" value="ECO:0007669"/>
    <property type="project" value="UniProtKB-UniRule"/>
</dbReference>
<dbReference type="EMBL" id="KL197718">
    <property type="protein sequence ID" value="KDQ58273.1"/>
    <property type="molecule type" value="Genomic_DNA"/>
</dbReference>
<name>A0A067PTX9_9AGAM</name>
<keyword evidence="9" id="KW-1185">Reference proteome</keyword>
<dbReference type="AlphaFoldDB" id="A0A067PTX9"/>
<sequence>MSILARSSALVRPATRPFVRHASHQTPKNLHVADFPFKYSHRKAFAAKFVAYCGVGFAVPFIAGIWQLSKGAGSP</sequence>
<evidence type="ECO:0000256" key="5">
    <source>
        <dbReference type="ARBA" id="ARBA00023128"/>
    </source>
</evidence>
<comment type="subunit">
    <text evidence="7">Component of the cytochrome c oxidase (complex IV, CIV), a multisubunit enzyme composed of a catalytic core of 3 subunits and several supernumerary subunits. The complex exists as a monomer or a dimer and forms supercomplexes (SCs) in the inner mitochondrial membrane with ubiquinol-cytochrome c oxidoreductase (cytochrome b-c1 complex, complex III, CIII).</text>
</comment>
<evidence type="ECO:0000256" key="3">
    <source>
        <dbReference type="ARBA" id="ARBA00010514"/>
    </source>
</evidence>
<dbReference type="SUPFAM" id="SSF81427">
    <property type="entry name" value="Mitochondrial cytochrome c oxidase subunit VIIc (aka VIIIa)"/>
    <property type="match status" value="1"/>
</dbReference>
<evidence type="ECO:0000256" key="2">
    <source>
        <dbReference type="ARBA" id="ARBA00004673"/>
    </source>
</evidence>
<dbReference type="OrthoDB" id="9974841at2759"/>
<keyword evidence="7" id="KW-0812">Transmembrane</keyword>